<protein>
    <submittedName>
        <fullName evidence="2">Uncharacterized protein</fullName>
    </submittedName>
</protein>
<comment type="caution">
    <text evidence="2">The sequence shown here is derived from an EMBL/GenBank/DDBJ whole genome shotgun (WGS) entry which is preliminary data.</text>
</comment>
<accession>A0ABQ7T680</accession>
<evidence type="ECO:0000256" key="1">
    <source>
        <dbReference type="SAM" id="MobiDB-lite"/>
    </source>
</evidence>
<dbReference type="Proteomes" id="UP000826234">
    <property type="component" value="Unassembled WGS sequence"/>
</dbReference>
<keyword evidence="3" id="KW-1185">Reference proteome</keyword>
<evidence type="ECO:0000313" key="2">
    <source>
        <dbReference type="EMBL" id="KAH0624896.1"/>
    </source>
</evidence>
<feature type="region of interest" description="Disordered" evidence="1">
    <location>
        <begin position="1"/>
        <end position="34"/>
    </location>
</feature>
<evidence type="ECO:0000313" key="3">
    <source>
        <dbReference type="Proteomes" id="UP000826234"/>
    </source>
</evidence>
<sequence length="108" mass="12313">MEVYVDEDEDVAVDDGTADWQMRQDDDDDDDDDDLNLFSYVEENVNSVIAAYVILYNIVETAGEVLTSHPPQPAVYTVDETNLLTEDQEKEEREAIKEAFHLQPAKMV</sequence>
<feature type="compositionally biased region" description="Acidic residues" evidence="1">
    <location>
        <begin position="25"/>
        <end position="34"/>
    </location>
</feature>
<name>A0ABQ7T680_PHRPL</name>
<reference evidence="2 3" key="1">
    <citation type="journal article" date="2022" name="Gigascience">
        <title>A chromosome-level genome assembly and annotation of the desert horned lizard, Phrynosoma platyrhinos, provides insight into chromosomal rearrangements among reptiles.</title>
        <authorList>
            <person name="Koochekian N."/>
            <person name="Ascanio A."/>
            <person name="Farleigh K."/>
            <person name="Card D.C."/>
            <person name="Schield D.R."/>
            <person name="Castoe T.A."/>
            <person name="Jezkova T."/>
        </authorList>
    </citation>
    <scope>NUCLEOTIDE SEQUENCE [LARGE SCALE GENOMIC DNA]</scope>
    <source>
        <strain evidence="2">NK-2021</strain>
    </source>
</reference>
<proteinExistence type="predicted"/>
<gene>
    <name evidence="2" type="ORF">JD844_032790</name>
</gene>
<feature type="compositionally biased region" description="Acidic residues" evidence="1">
    <location>
        <begin position="1"/>
        <end position="17"/>
    </location>
</feature>
<dbReference type="EMBL" id="JAIPUX010001232">
    <property type="protein sequence ID" value="KAH0624896.1"/>
    <property type="molecule type" value="Genomic_DNA"/>
</dbReference>
<organism evidence="2 3">
    <name type="scientific">Phrynosoma platyrhinos</name>
    <name type="common">Desert horned lizard</name>
    <dbReference type="NCBI Taxonomy" id="52577"/>
    <lineage>
        <taxon>Eukaryota</taxon>
        <taxon>Metazoa</taxon>
        <taxon>Chordata</taxon>
        <taxon>Craniata</taxon>
        <taxon>Vertebrata</taxon>
        <taxon>Euteleostomi</taxon>
        <taxon>Lepidosauria</taxon>
        <taxon>Squamata</taxon>
        <taxon>Bifurcata</taxon>
        <taxon>Unidentata</taxon>
        <taxon>Episquamata</taxon>
        <taxon>Toxicofera</taxon>
        <taxon>Iguania</taxon>
        <taxon>Phrynosomatidae</taxon>
        <taxon>Phrynosomatinae</taxon>
        <taxon>Phrynosoma</taxon>
    </lineage>
</organism>